<evidence type="ECO:0000256" key="2">
    <source>
        <dbReference type="SAM" id="MobiDB-lite"/>
    </source>
</evidence>
<keyword evidence="4" id="KW-1185">Reference proteome</keyword>
<accession>X6PG57</accession>
<sequence length="72" mass="8276">MKNENGYSYTQNKNKMNDQMDEIKQLKGQIASLQATVRQLSSIVQALSPSLLKNSQIDREEIQDNTEMEDDQ</sequence>
<keyword evidence="1" id="KW-0175">Coiled coil</keyword>
<evidence type="ECO:0000313" key="4">
    <source>
        <dbReference type="Proteomes" id="UP000023152"/>
    </source>
</evidence>
<protein>
    <submittedName>
        <fullName evidence="3">Uncharacterized protein</fullName>
    </submittedName>
</protein>
<evidence type="ECO:0000313" key="3">
    <source>
        <dbReference type="EMBL" id="ETO36677.1"/>
    </source>
</evidence>
<comment type="caution">
    <text evidence="3">The sequence shown here is derived from an EMBL/GenBank/DDBJ whole genome shotgun (WGS) entry which is preliminary data.</text>
</comment>
<feature type="coiled-coil region" evidence="1">
    <location>
        <begin position="9"/>
        <end position="43"/>
    </location>
</feature>
<name>X6PG57_RETFI</name>
<reference evidence="3 4" key="1">
    <citation type="journal article" date="2013" name="Curr. Biol.">
        <title>The Genome of the Foraminiferan Reticulomyxa filosa.</title>
        <authorList>
            <person name="Glockner G."/>
            <person name="Hulsmann N."/>
            <person name="Schleicher M."/>
            <person name="Noegel A.A."/>
            <person name="Eichinger L."/>
            <person name="Gallinger C."/>
            <person name="Pawlowski J."/>
            <person name="Sierra R."/>
            <person name="Euteneuer U."/>
            <person name="Pillet L."/>
            <person name="Moustafa A."/>
            <person name="Platzer M."/>
            <person name="Groth M."/>
            <person name="Szafranski K."/>
            <person name="Schliwa M."/>
        </authorList>
    </citation>
    <scope>NUCLEOTIDE SEQUENCE [LARGE SCALE GENOMIC DNA]</scope>
</reference>
<dbReference type="EMBL" id="ASPP01000400">
    <property type="protein sequence ID" value="ETO36677.1"/>
    <property type="molecule type" value="Genomic_DNA"/>
</dbReference>
<dbReference type="Proteomes" id="UP000023152">
    <property type="component" value="Unassembled WGS sequence"/>
</dbReference>
<dbReference type="AlphaFoldDB" id="X6PG57"/>
<proteinExistence type="predicted"/>
<organism evidence="3 4">
    <name type="scientific">Reticulomyxa filosa</name>
    <dbReference type="NCBI Taxonomy" id="46433"/>
    <lineage>
        <taxon>Eukaryota</taxon>
        <taxon>Sar</taxon>
        <taxon>Rhizaria</taxon>
        <taxon>Retaria</taxon>
        <taxon>Foraminifera</taxon>
        <taxon>Monothalamids</taxon>
        <taxon>Reticulomyxidae</taxon>
        <taxon>Reticulomyxa</taxon>
    </lineage>
</organism>
<feature type="region of interest" description="Disordered" evidence="2">
    <location>
        <begin position="49"/>
        <end position="72"/>
    </location>
</feature>
<gene>
    <name evidence="3" type="ORF">RFI_00385</name>
</gene>
<evidence type="ECO:0000256" key="1">
    <source>
        <dbReference type="SAM" id="Coils"/>
    </source>
</evidence>
<feature type="compositionally biased region" description="Acidic residues" evidence="2">
    <location>
        <begin position="63"/>
        <end position="72"/>
    </location>
</feature>